<dbReference type="GO" id="GO:0016020">
    <property type="term" value="C:membrane"/>
    <property type="evidence" value="ECO:0007669"/>
    <property type="project" value="UniProtKB-SubCell"/>
</dbReference>
<feature type="signal peptide" evidence="6">
    <location>
        <begin position="1"/>
        <end position="22"/>
    </location>
</feature>
<keyword evidence="6" id="KW-0732">Signal</keyword>
<dbReference type="InterPro" id="IPR037185">
    <property type="entry name" value="EmrE-like"/>
</dbReference>
<evidence type="ECO:0000256" key="1">
    <source>
        <dbReference type="ARBA" id="ARBA00004141"/>
    </source>
</evidence>
<feature type="transmembrane region" description="Helical" evidence="5">
    <location>
        <begin position="37"/>
        <end position="59"/>
    </location>
</feature>
<dbReference type="InterPro" id="IPR050186">
    <property type="entry name" value="TPT_transporter"/>
</dbReference>
<feature type="transmembrane region" description="Helical" evidence="5">
    <location>
        <begin position="155"/>
        <end position="173"/>
    </location>
</feature>
<feature type="chain" id="PRO_5040133942" description="Sugar phosphate transporter domain-containing protein" evidence="6">
    <location>
        <begin position="23"/>
        <end position="357"/>
    </location>
</feature>
<dbReference type="Proteomes" id="UP000886653">
    <property type="component" value="Unassembled WGS sequence"/>
</dbReference>
<keyword evidence="4 5" id="KW-0472">Membrane</keyword>
<evidence type="ECO:0000259" key="7">
    <source>
        <dbReference type="Pfam" id="PF03151"/>
    </source>
</evidence>
<feature type="transmembrane region" description="Helical" evidence="5">
    <location>
        <begin position="256"/>
        <end position="278"/>
    </location>
</feature>
<protein>
    <recommendedName>
        <fullName evidence="7">Sugar phosphate transporter domain-containing protein</fullName>
    </recommendedName>
</protein>
<proteinExistence type="predicted"/>
<feature type="transmembrane region" description="Helical" evidence="5">
    <location>
        <begin position="79"/>
        <end position="101"/>
    </location>
</feature>
<feature type="domain" description="Sugar phosphate transporter" evidence="7">
    <location>
        <begin position="9"/>
        <end position="329"/>
    </location>
</feature>
<dbReference type="SUPFAM" id="SSF103481">
    <property type="entry name" value="Multidrug resistance efflux transporter EmrE"/>
    <property type="match status" value="1"/>
</dbReference>
<feature type="transmembrane region" description="Helical" evidence="5">
    <location>
        <begin position="207"/>
        <end position="236"/>
    </location>
</feature>
<feature type="non-terminal residue" evidence="8">
    <location>
        <position position="357"/>
    </location>
</feature>
<evidence type="ECO:0000256" key="5">
    <source>
        <dbReference type="SAM" id="Phobius"/>
    </source>
</evidence>
<dbReference type="Pfam" id="PF03151">
    <property type="entry name" value="TPT"/>
    <property type="match status" value="1"/>
</dbReference>
<gene>
    <name evidence="8" type="ORF">CROQUDRAFT_31795</name>
</gene>
<feature type="transmembrane region" description="Helical" evidence="5">
    <location>
        <begin position="113"/>
        <end position="135"/>
    </location>
</feature>
<name>A0A9P6NKD9_9BASI</name>
<feature type="non-terminal residue" evidence="8">
    <location>
        <position position="1"/>
    </location>
</feature>
<dbReference type="OrthoDB" id="1588579at2759"/>
<dbReference type="AlphaFoldDB" id="A0A9P6NKD9"/>
<keyword evidence="3 5" id="KW-1133">Transmembrane helix</keyword>
<dbReference type="PANTHER" id="PTHR11132">
    <property type="entry name" value="SOLUTE CARRIER FAMILY 35"/>
    <property type="match status" value="1"/>
</dbReference>
<dbReference type="EMBL" id="MU167235">
    <property type="protein sequence ID" value="KAG0148635.1"/>
    <property type="molecule type" value="Genomic_DNA"/>
</dbReference>
<evidence type="ECO:0000256" key="6">
    <source>
        <dbReference type="SAM" id="SignalP"/>
    </source>
</evidence>
<feature type="transmembrane region" description="Helical" evidence="5">
    <location>
        <begin position="312"/>
        <end position="328"/>
    </location>
</feature>
<evidence type="ECO:0000313" key="9">
    <source>
        <dbReference type="Proteomes" id="UP000886653"/>
    </source>
</evidence>
<evidence type="ECO:0000256" key="3">
    <source>
        <dbReference type="ARBA" id="ARBA00022989"/>
    </source>
</evidence>
<sequence length="357" mass="39460">SHLSRSSIRFGLLCCLWYGSSALSSNTGKAILNRFKYPITLTIVQFGFVAIWCALFISIREGGFWGIKKPTKSTIHGTLTMSLFSITGHIFSSMAIARVPVSTVHTIKALSPLFTVIAYAGLFGVRYGFATYFSLLPLTLGVMLACSFDLRANGTGFLCALGSTIIFVSQNIYGKKLLPQENDESKGLTNKSSSSSNSNGKMDKLNLLFHSSAIAFLLMIPIWIWFDLISIFTLWLDPISNLNLSSNTHQNSTSSSLMFYFFCNGTVHFTQCILAFSILSRTSPVTYSIASLIKRIAVICIAIVWFGQPVSSIQAFGMLLTFSGLYIYNQSKSAIDKGELKRGKFERKHDLLLPRTQ</sequence>
<keyword evidence="2 5" id="KW-0812">Transmembrane</keyword>
<accession>A0A9P6NKD9</accession>
<comment type="subcellular location">
    <subcellularLocation>
        <location evidence="1">Membrane</location>
        <topology evidence="1">Multi-pass membrane protein</topology>
    </subcellularLocation>
</comment>
<feature type="transmembrane region" description="Helical" evidence="5">
    <location>
        <begin position="285"/>
        <end position="306"/>
    </location>
</feature>
<organism evidence="8 9">
    <name type="scientific">Cronartium quercuum f. sp. fusiforme G11</name>
    <dbReference type="NCBI Taxonomy" id="708437"/>
    <lineage>
        <taxon>Eukaryota</taxon>
        <taxon>Fungi</taxon>
        <taxon>Dikarya</taxon>
        <taxon>Basidiomycota</taxon>
        <taxon>Pucciniomycotina</taxon>
        <taxon>Pucciniomycetes</taxon>
        <taxon>Pucciniales</taxon>
        <taxon>Coleosporiaceae</taxon>
        <taxon>Cronartium</taxon>
    </lineage>
</organism>
<evidence type="ECO:0000256" key="2">
    <source>
        <dbReference type="ARBA" id="ARBA00022692"/>
    </source>
</evidence>
<reference evidence="8" key="1">
    <citation type="submission" date="2013-11" db="EMBL/GenBank/DDBJ databases">
        <title>Genome sequence of the fusiform rust pathogen reveals effectors for host alternation and coevolution with pine.</title>
        <authorList>
            <consortium name="DOE Joint Genome Institute"/>
            <person name="Smith K."/>
            <person name="Pendleton A."/>
            <person name="Kubisiak T."/>
            <person name="Anderson C."/>
            <person name="Salamov A."/>
            <person name="Aerts A."/>
            <person name="Riley R."/>
            <person name="Clum A."/>
            <person name="Lindquist E."/>
            <person name="Ence D."/>
            <person name="Campbell M."/>
            <person name="Kronenberg Z."/>
            <person name="Feau N."/>
            <person name="Dhillon B."/>
            <person name="Hamelin R."/>
            <person name="Burleigh J."/>
            <person name="Smith J."/>
            <person name="Yandell M."/>
            <person name="Nelson C."/>
            <person name="Grigoriev I."/>
            <person name="Davis J."/>
        </authorList>
    </citation>
    <scope>NUCLEOTIDE SEQUENCE</scope>
    <source>
        <strain evidence="8">G11</strain>
    </source>
</reference>
<comment type="caution">
    <text evidence="8">The sequence shown here is derived from an EMBL/GenBank/DDBJ whole genome shotgun (WGS) entry which is preliminary data.</text>
</comment>
<evidence type="ECO:0000313" key="8">
    <source>
        <dbReference type="EMBL" id="KAG0148635.1"/>
    </source>
</evidence>
<dbReference type="InterPro" id="IPR004853">
    <property type="entry name" value="Sugar_P_trans_dom"/>
</dbReference>
<evidence type="ECO:0000256" key="4">
    <source>
        <dbReference type="ARBA" id="ARBA00023136"/>
    </source>
</evidence>
<keyword evidence="9" id="KW-1185">Reference proteome</keyword>